<dbReference type="GO" id="GO:0016627">
    <property type="term" value="F:oxidoreductase activity, acting on the CH-CH group of donors"/>
    <property type="evidence" value="ECO:0007669"/>
    <property type="project" value="InterPro"/>
</dbReference>
<evidence type="ECO:0000256" key="3">
    <source>
        <dbReference type="ARBA" id="ARBA00022692"/>
    </source>
</evidence>
<keyword evidence="3 6" id="KW-0812">Transmembrane</keyword>
<evidence type="ECO:0000256" key="4">
    <source>
        <dbReference type="ARBA" id="ARBA00022989"/>
    </source>
</evidence>
<evidence type="ECO:0000256" key="1">
    <source>
        <dbReference type="ARBA" id="ARBA00004141"/>
    </source>
</evidence>
<evidence type="ECO:0000259" key="7">
    <source>
        <dbReference type="Pfam" id="PF02544"/>
    </source>
</evidence>
<organism evidence="8 9">
    <name type="scientific">Mortierella isabellina</name>
    <name type="common">Filamentous fungus</name>
    <name type="synonym">Umbelopsis isabellina</name>
    <dbReference type="NCBI Taxonomy" id="91625"/>
    <lineage>
        <taxon>Eukaryota</taxon>
        <taxon>Fungi</taxon>
        <taxon>Fungi incertae sedis</taxon>
        <taxon>Mucoromycota</taxon>
        <taxon>Mucoromycotina</taxon>
        <taxon>Umbelopsidomycetes</taxon>
        <taxon>Umbelopsidales</taxon>
        <taxon>Umbelopsidaceae</taxon>
        <taxon>Umbelopsis</taxon>
    </lineage>
</organism>
<keyword evidence="9" id="KW-1185">Reference proteome</keyword>
<dbReference type="GO" id="GO:0016020">
    <property type="term" value="C:membrane"/>
    <property type="evidence" value="ECO:0007669"/>
    <property type="project" value="UniProtKB-SubCell"/>
</dbReference>
<dbReference type="EMBL" id="JAEPQZ010000008">
    <property type="protein sequence ID" value="KAG2177789.1"/>
    <property type="molecule type" value="Genomic_DNA"/>
</dbReference>
<feature type="transmembrane region" description="Helical" evidence="6">
    <location>
        <begin position="58"/>
        <end position="80"/>
    </location>
</feature>
<dbReference type="InterPro" id="IPR001104">
    <property type="entry name" value="3-oxo-5_a-steroid_4-DH_C"/>
</dbReference>
<evidence type="ECO:0000313" key="9">
    <source>
        <dbReference type="Proteomes" id="UP000654370"/>
    </source>
</evidence>
<evidence type="ECO:0000256" key="5">
    <source>
        <dbReference type="ARBA" id="ARBA00023136"/>
    </source>
</evidence>
<feature type="transmembrane region" description="Helical" evidence="6">
    <location>
        <begin position="146"/>
        <end position="173"/>
    </location>
</feature>
<comment type="similarity">
    <text evidence="2">Belongs to the steroid 5-alpha reductase family.</text>
</comment>
<dbReference type="PANTHER" id="PTHR10556:SF35">
    <property type="entry name" value="3-OXO-5-ALPHA-STEROID 4-DEHYDROGENASE FAMILY PROTEIN"/>
    <property type="match status" value="1"/>
</dbReference>
<gene>
    <name evidence="8" type="ORF">INT43_003036</name>
</gene>
<reference evidence="8" key="1">
    <citation type="submission" date="2020-12" db="EMBL/GenBank/DDBJ databases">
        <title>Metabolic potential, ecology and presence of endohyphal bacteria is reflected in genomic diversity of Mucoromycotina.</title>
        <authorList>
            <person name="Muszewska A."/>
            <person name="Okrasinska A."/>
            <person name="Steczkiewicz K."/>
            <person name="Drgas O."/>
            <person name="Orlowska M."/>
            <person name="Perlinska-Lenart U."/>
            <person name="Aleksandrzak-Piekarczyk T."/>
            <person name="Szatraj K."/>
            <person name="Zielenkiewicz U."/>
            <person name="Pilsyk S."/>
            <person name="Malc E."/>
            <person name="Mieczkowski P."/>
            <person name="Kruszewska J.S."/>
            <person name="Biernat P."/>
            <person name="Pawlowska J."/>
        </authorList>
    </citation>
    <scope>NUCLEOTIDE SEQUENCE</scope>
    <source>
        <strain evidence="8">WA0000067209</strain>
    </source>
</reference>
<name>A0A8H7UFW6_MORIS</name>
<keyword evidence="4 6" id="KW-1133">Transmembrane helix</keyword>
<accession>A0A8H7UFW6</accession>
<dbReference type="GO" id="GO:0006629">
    <property type="term" value="P:lipid metabolic process"/>
    <property type="evidence" value="ECO:0007669"/>
    <property type="project" value="InterPro"/>
</dbReference>
<keyword evidence="5 6" id="KW-0472">Membrane</keyword>
<sequence>MRELSPSTQLAYSKFALHQDATQTFAGRRLVEITWSQFSQLTMILQEVFYVHRYSGSISLSSAALISSSYAIFTVVTYWFSTYVAPEEYSQPQCRTGIALFVFGEGVNLYHHFILSNLRTTGPNQYKLPQGGLFRYIWCPHYLGEIISFMGIALISQHLYVALLQVSSSLYLCTRAYNTKKWYKEKFGSHHERWCVFPWIF</sequence>
<comment type="caution">
    <text evidence="8">The sequence shown here is derived from an EMBL/GenBank/DDBJ whole genome shotgun (WGS) entry which is preliminary data.</text>
</comment>
<dbReference type="Proteomes" id="UP000654370">
    <property type="component" value="Unassembled WGS sequence"/>
</dbReference>
<dbReference type="InterPro" id="IPR039357">
    <property type="entry name" value="SRD5A/TECR"/>
</dbReference>
<dbReference type="Pfam" id="PF02544">
    <property type="entry name" value="Steroid_dh"/>
    <property type="match status" value="1"/>
</dbReference>
<comment type="subcellular location">
    <subcellularLocation>
        <location evidence="1">Membrane</location>
        <topology evidence="1">Multi-pass membrane protein</topology>
    </subcellularLocation>
</comment>
<evidence type="ECO:0000313" key="8">
    <source>
        <dbReference type="EMBL" id="KAG2177789.1"/>
    </source>
</evidence>
<dbReference type="PROSITE" id="PS50244">
    <property type="entry name" value="S5A_REDUCTASE"/>
    <property type="match status" value="1"/>
</dbReference>
<protein>
    <recommendedName>
        <fullName evidence="7">3-oxo-5-alpha-steroid 4-dehydrogenase C-terminal domain-containing protein</fullName>
    </recommendedName>
</protein>
<dbReference type="Gene3D" id="1.20.120.1630">
    <property type="match status" value="1"/>
</dbReference>
<dbReference type="OrthoDB" id="5788137at2759"/>
<evidence type="ECO:0000256" key="2">
    <source>
        <dbReference type="ARBA" id="ARBA00007742"/>
    </source>
</evidence>
<dbReference type="AlphaFoldDB" id="A0A8H7UFW6"/>
<proteinExistence type="inferred from homology"/>
<evidence type="ECO:0000256" key="6">
    <source>
        <dbReference type="SAM" id="Phobius"/>
    </source>
</evidence>
<feature type="domain" description="3-oxo-5-alpha-steroid 4-dehydrogenase C-terminal" evidence="7">
    <location>
        <begin position="75"/>
        <end position="201"/>
    </location>
</feature>
<dbReference type="PANTHER" id="PTHR10556">
    <property type="entry name" value="3-OXO-5-ALPHA-STEROID 4-DEHYDROGENASE"/>
    <property type="match status" value="1"/>
</dbReference>